<feature type="region of interest" description="Disordered" evidence="10">
    <location>
        <begin position="699"/>
        <end position="719"/>
    </location>
</feature>
<dbReference type="PANTHER" id="PTHR22683:SF1">
    <property type="entry name" value="TYPE VII SECRETION SYSTEM PROTEIN ESSC"/>
    <property type="match status" value="1"/>
</dbReference>
<accession>A0ABP5WJU0</accession>
<name>A0ABP5WJU0_9ACTN</name>
<keyword evidence="7 11" id="KW-1133">Transmembrane helix</keyword>
<feature type="region of interest" description="Disordered" evidence="10">
    <location>
        <begin position="1"/>
        <end position="21"/>
    </location>
</feature>
<dbReference type="InterPro" id="IPR023836">
    <property type="entry name" value="EccCa-like_Actinobacteria"/>
</dbReference>
<evidence type="ECO:0000256" key="8">
    <source>
        <dbReference type="ARBA" id="ARBA00023136"/>
    </source>
</evidence>
<evidence type="ECO:0000256" key="5">
    <source>
        <dbReference type="ARBA" id="ARBA00022741"/>
    </source>
</evidence>
<evidence type="ECO:0000313" key="14">
    <source>
        <dbReference type="Proteomes" id="UP001501231"/>
    </source>
</evidence>
<feature type="domain" description="FtsK" evidence="12">
    <location>
        <begin position="823"/>
        <end position="1014"/>
    </location>
</feature>
<keyword evidence="14" id="KW-1185">Reference proteome</keyword>
<dbReference type="Proteomes" id="UP001501231">
    <property type="component" value="Unassembled WGS sequence"/>
</dbReference>
<feature type="region of interest" description="Disordered" evidence="10">
    <location>
        <begin position="439"/>
        <end position="460"/>
    </location>
</feature>
<feature type="domain" description="FtsK" evidence="12">
    <location>
        <begin position="1110"/>
        <end position="1295"/>
    </location>
</feature>
<dbReference type="SUPFAM" id="SSF52540">
    <property type="entry name" value="P-loop containing nucleoside triphosphate hydrolases"/>
    <property type="match status" value="3"/>
</dbReference>
<comment type="caution">
    <text evidence="13">The sequence shown here is derived from an EMBL/GenBank/DDBJ whole genome shotgun (WGS) entry which is preliminary data.</text>
</comment>
<gene>
    <name evidence="13" type="ORF">GCM10010191_44490</name>
</gene>
<dbReference type="RefSeq" id="WP_344591269.1">
    <property type="nucleotide sequence ID" value="NZ_BAAARW010000016.1"/>
</dbReference>
<evidence type="ECO:0000256" key="9">
    <source>
        <dbReference type="PROSITE-ProRule" id="PRU00289"/>
    </source>
</evidence>
<feature type="domain" description="FtsK" evidence="12">
    <location>
        <begin position="462"/>
        <end position="662"/>
    </location>
</feature>
<dbReference type="InterPro" id="IPR023837">
    <property type="entry name" value="EccCb-like_Actinobacteria"/>
</dbReference>
<organism evidence="13 14">
    <name type="scientific">Actinomadura vinacea</name>
    <dbReference type="NCBI Taxonomy" id="115336"/>
    <lineage>
        <taxon>Bacteria</taxon>
        <taxon>Bacillati</taxon>
        <taxon>Actinomycetota</taxon>
        <taxon>Actinomycetes</taxon>
        <taxon>Streptosporangiales</taxon>
        <taxon>Thermomonosporaceae</taxon>
        <taxon>Actinomadura</taxon>
    </lineage>
</organism>
<keyword evidence="6 9" id="KW-0067">ATP-binding</keyword>
<feature type="binding site" evidence="9">
    <location>
        <begin position="1127"/>
        <end position="1134"/>
    </location>
    <ligand>
        <name>ATP</name>
        <dbReference type="ChEBI" id="CHEBI:30616"/>
    </ligand>
</feature>
<dbReference type="NCBIfam" id="TIGR03925">
    <property type="entry name" value="T7SS_EccC_b"/>
    <property type="match status" value="1"/>
</dbReference>
<protein>
    <submittedName>
        <fullName evidence="13">Type VII secretion protein EccC</fullName>
    </submittedName>
</protein>
<evidence type="ECO:0000256" key="6">
    <source>
        <dbReference type="ARBA" id="ARBA00022840"/>
    </source>
</evidence>
<feature type="binding site" evidence="9">
    <location>
        <begin position="841"/>
        <end position="848"/>
    </location>
    <ligand>
        <name>ATP</name>
        <dbReference type="ChEBI" id="CHEBI:30616"/>
    </ligand>
</feature>
<evidence type="ECO:0000256" key="2">
    <source>
        <dbReference type="ARBA" id="ARBA00022475"/>
    </source>
</evidence>
<dbReference type="SMART" id="SM00382">
    <property type="entry name" value="AAA"/>
    <property type="match status" value="3"/>
</dbReference>
<dbReference type="Pfam" id="PF01580">
    <property type="entry name" value="FtsK_SpoIIIE"/>
    <property type="match status" value="2"/>
</dbReference>
<feature type="compositionally biased region" description="Basic and acidic residues" evidence="10">
    <location>
        <begin position="7"/>
        <end position="21"/>
    </location>
</feature>
<evidence type="ECO:0000259" key="12">
    <source>
        <dbReference type="PROSITE" id="PS50901"/>
    </source>
</evidence>
<dbReference type="Gene3D" id="3.40.50.300">
    <property type="entry name" value="P-loop containing nucleotide triphosphate hydrolases"/>
    <property type="match status" value="4"/>
</dbReference>
<dbReference type="EMBL" id="BAAARW010000016">
    <property type="protein sequence ID" value="GAA2426939.1"/>
    <property type="molecule type" value="Genomic_DNA"/>
</dbReference>
<evidence type="ECO:0000313" key="13">
    <source>
        <dbReference type="EMBL" id="GAA2426939.1"/>
    </source>
</evidence>
<keyword evidence="8 11" id="KW-0472">Membrane</keyword>
<evidence type="ECO:0000256" key="10">
    <source>
        <dbReference type="SAM" id="MobiDB-lite"/>
    </source>
</evidence>
<keyword evidence="4" id="KW-0677">Repeat</keyword>
<evidence type="ECO:0000256" key="7">
    <source>
        <dbReference type="ARBA" id="ARBA00022989"/>
    </source>
</evidence>
<feature type="transmembrane region" description="Helical" evidence="11">
    <location>
        <begin position="67"/>
        <end position="88"/>
    </location>
</feature>
<keyword evidence="3 11" id="KW-0812">Transmembrane</keyword>
<evidence type="ECO:0000256" key="3">
    <source>
        <dbReference type="ARBA" id="ARBA00022692"/>
    </source>
</evidence>
<dbReference type="InterPro" id="IPR003593">
    <property type="entry name" value="AAA+_ATPase"/>
</dbReference>
<feature type="binding site" evidence="9">
    <location>
        <begin position="485"/>
        <end position="492"/>
    </location>
    <ligand>
        <name>ATP</name>
        <dbReference type="ChEBI" id="CHEBI:30616"/>
    </ligand>
</feature>
<evidence type="ECO:0000256" key="1">
    <source>
        <dbReference type="ARBA" id="ARBA00004651"/>
    </source>
</evidence>
<dbReference type="NCBIfam" id="TIGR03924">
    <property type="entry name" value="T7SS_EccC_a"/>
    <property type="match status" value="1"/>
</dbReference>
<dbReference type="PANTHER" id="PTHR22683">
    <property type="entry name" value="SPORULATION PROTEIN RELATED"/>
    <property type="match status" value="1"/>
</dbReference>
<evidence type="ECO:0000256" key="11">
    <source>
        <dbReference type="SAM" id="Phobius"/>
    </source>
</evidence>
<comment type="subcellular location">
    <subcellularLocation>
        <location evidence="1">Cell membrane</location>
        <topology evidence="1">Multi-pass membrane protein</topology>
    </subcellularLocation>
</comment>
<keyword evidence="5 9" id="KW-0547">Nucleotide-binding</keyword>
<sequence>MSTILVRRPERRQAPPEPKGEILLESPPELPEAQSAGFQQVLTFLPMIVMPVMMGLTFLGGGTRNPIMMVSSGGMALAMGVMMIGQLGRGSGERKSKLNAERRDYHRYLGQVRGKVRQAAEQQREALEWNSPPPESLWSLVMSNRLWERRPADKDFGNIRIGYGPQKLAVKVVPPETKPVEDLEPMTASALRRFVRAHSTVPNLPISAAMPSFARILPTGDPDVIRGMVRAMLVQLAAFHSPDDLRISVCASRETVRHWEWTKWLPHAMHPTDNDAAGPVRLIAPSLSMLERMLAAELKDRPRFSPGMSPNDLPYHVVIVDGGAVPPDSQIGADGIEGVLVIDLSGTVTPTADNTMLRLRVTEDGMAMLSRDRTGSDRQTRLGRPDWLSQVQADGLARQLAPLRASASAGGGAEELDMLAAPLAFPELMQTGDLRALDPRTAWPPRAPRNRLRVPIGSDTEGRPVELDIKEAAQGGFGPHGLCIGATGSGKSEFLRTLVLGLVMTHSSETLNLVLVDFKGGATFLGMEGLQHVSAIITNLQDELPLVDRMYDALHGEMVRRQEWLRSAGNYASQRDYEKAREQGAPLKPMPSLFLVLDEFSELLDAKPDFAELFTMIGRLGRSLGVHLLLASQKLEEGKLRGLETHLSYRIGLRTFSTAESRVVLGVPDAYELPQEPGHGYLKVGTETMTRFRAAYVSGPYEPQTDPQRSSVGNAPKTAPQITAFGPEYIRPPELPQQPQQAGPTEDGPKEVLFDLVVKRLAAAGPDPHQIWLPPLDEPGTLDQALPGLAHTEQFGFTTAGWDGRGRLHAFAGIADRPFHQRRDPMWLDLSGAAGHVGVVGQPQSGKSTALRTLITSLALLHTPQEVQFYCLDFGGGSLAGLEGLPHVGSVGTRLDPDRVRRTVAEVAGLMESRERFFTERGIDGIATYRRLRASGEIPGDGFGDVFLVVDNWLTMRHEFEQVEATITDLAARGLGFGVHVIAATNKWSEFRTTIRDLFGTRLELKLGDSYESEIDRKLAVNVPEGRPGRGLNRDGMHFLTSLPRIDGRSTSEDMTDGLRHLVETVTAGWRGRPGAPPVRMLPAVLPAAQLPPVADTGKRIPIGIDEDTLSPVLLDFDNDPHFVVVGDNECGKSNLLQLLVQSIKARNSLDEARIVLVDYRRALLDVAEGGDHVIGYAASSTAAEDLLKDIHGALVSRLPPSDLTPEQLRSRSWWTGSDLYLIVDDYDLVATPSGNPLAQLAELLPQARDIGLHVIVSRAMGGLGRSMYDPIIQRMKDMAGPALIMSGSDEEGKLFGDVRPSPQPPGRGVLVDRRAGRRLIQTAFLGRPGGATSTTMTR</sequence>
<feature type="transmembrane region" description="Helical" evidence="11">
    <location>
        <begin position="41"/>
        <end position="60"/>
    </location>
</feature>
<proteinExistence type="predicted"/>
<keyword evidence="2" id="KW-1003">Cell membrane</keyword>
<dbReference type="PROSITE" id="PS50901">
    <property type="entry name" value="FTSK"/>
    <property type="match status" value="3"/>
</dbReference>
<reference evidence="14" key="1">
    <citation type="journal article" date="2019" name="Int. J. Syst. Evol. Microbiol.">
        <title>The Global Catalogue of Microorganisms (GCM) 10K type strain sequencing project: providing services to taxonomists for standard genome sequencing and annotation.</title>
        <authorList>
            <consortium name="The Broad Institute Genomics Platform"/>
            <consortium name="The Broad Institute Genome Sequencing Center for Infectious Disease"/>
            <person name="Wu L."/>
            <person name="Ma J."/>
        </authorList>
    </citation>
    <scope>NUCLEOTIDE SEQUENCE [LARGE SCALE GENOMIC DNA]</scope>
    <source>
        <strain evidence="14">JCM 3325</strain>
    </source>
</reference>
<dbReference type="InterPro" id="IPR002543">
    <property type="entry name" value="FtsK_dom"/>
</dbReference>
<evidence type="ECO:0000256" key="4">
    <source>
        <dbReference type="ARBA" id="ARBA00022737"/>
    </source>
</evidence>
<dbReference type="InterPro" id="IPR027417">
    <property type="entry name" value="P-loop_NTPase"/>
</dbReference>
<dbReference type="InterPro" id="IPR050206">
    <property type="entry name" value="FtsK/SpoIIIE/SftA"/>
</dbReference>